<sequence length="233" mass="26552">MPDAAGDDHTDNRPQEGGPRSEKQPADAQRRIYRAAAFCLGVLCILMMVGIIASSIHFTSEKGELKIRYDHLNNNYSQLLEQVLVSNSQLQEEVKRLKGNIEGKLCPRGWKKFGCSCYIRSDKKKIWSDSRADCQQRGADLVVINNKEEQKFVTELNSHGEAWIGLQAKKEQYTPTGMTYEWEWVDGSPLTEIFSESGMPRHVSIQNTSAYCNQHGNWTKNQPNVIKNWICEK</sequence>
<evidence type="ECO:0000313" key="6">
    <source>
        <dbReference type="EMBL" id="KAK5854595.1"/>
    </source>
</evidence>
<evidence type="ECO:0000256" key="1">
    <source>
        <dbReference type="ARBA" id="ARBA00004401"/>
    </source>
</evidence>
<dbReference type="InterPro" id="IPR050828">
    <property type="entry name" value="C-type_lectin/matrix_domain"/>
</dbReference>
<feature type="transmembrane region" description="Helical" evidence="4">
    <location>
        <begin position="32"/>
        <end position="58"/>
    </location>
</feature>
<dbReference type="InterPro" id="IPR001304">
    <property type="entry name" value="C-type_lectin-like"/>
</dbReference>
<keyword evidence="7" id="KW-1185">Reference proteome</keyword>
<reference evidence="6 7" key="2">
    <citation type="journal article" date="2023" name="Mol. Biol. Evol.">
        <title>Genomics of Secondarily Temperate Adaptation in the Only Non-Antarctic Icefish.</title>
        <authorList>
            <person name="Rivera-Colon A.G."/>
            <person name="Rayamajhi N."/>
            <person name="Minhas B.F."/>
            <person name="Madrigal G."/>
            <person name="Bilyk K.T."/>
            <person name="Yoon V."/>
            <person name="Hune M."/>
            <person name="Gregory S."/>
            <person name="Cheng C.H.C."/>
            <person name="Catchen J.M."/>
        </authorList>
    </citation>
    <scope>NUCLEOTIDE SEQUENCE [LARGE SCALE GENOMIC DNA]</scope>
    <source>
        <strain evidence="6">JMC-PN-2008</strain>
    </source>
</reference>
<gene>
    <name evidence="6" type="ORF">PBY51_004776</name>
</gene>
<dbReference type="EMBL" id="JAUZQC010000018">
    <property type="protein sequence ID" value="KAK5854595.1"/>
    <property type="molecule type" value="Genomic_DNA"/>
</dbReference>
<evidence type="ECO:0000256" key="3">
    <source>
        <dbReference type="SAM" id="MobiDB-lite"/>
    </source>
</evidence>
<dbReference type="PANTHER" id="PTHR45710">
    <property type="entry name" value="C-TYPE LECTIN DOMAIN-CONTAINING PROTEIN 180"/>
    <property type="match status" value="1"/>
</dbReference>
<protein>
    <recommendedName>
        <fullName evidence="5">C-type lectin domain-containing protein</fullName>
    </recommendedName>
</protein>
<evidence type="ECO:0000256" key="4">
    <source>
        <dbReference type="SAM" id="Phobius"/>
    </source>
</evidence>
<dbReference type="InterPro" id="IPR016186">
    <property type="entry name" value="C-type_lectin-like/link_sf"/>
</dbReference>
<dbReference type="PROSITE" id="PS50041">
    <property type="entry name" value="C_TYPE_LECTIN_2"/>
    <property type="match status" value="1"/>
</dbReference>
<dbReference type="InterPro" id="IPR016187">
    <property type="entry name" value="CTDL_fold"/>
</dbReference>
<keyword evidence="4" id="KW-1133">Transmembrane helix</keyword>
<proteinExistence type="predicted"/>
<keyword evidence="2" id="KW-0175">Coiled coil</keyword>
<dbReference type="AlphaFoldDB" id="A0AAN7X5C3"/>
<dbReference type="PANTHER" id="PTHR45710:SF31">
    <property type="entry name" value="EARLY ACTIVATION ANTIGEN CD69"/>
    <property type="match status" value="1"/>
</dbReference>
<name>A0AAN7X5C3_ELEMC</name>
<dbReference type="Proteomes" id="UP001346869">
    <property type="component" value="Unassembled WGS sequence"/>
</dbReference>
<evidence type="ECO:0000313" key="7">
    <source>
        <dbReference type="Proteomes" id="UP001346869"/>
    </source>
</evidence>
<keyword evidence="4" id="KW-0812">Transmembrane</keyword>
<comment type="subcellular location">
    <subcellularLocation>
        <location evidence="1">Cell membrane</location>
        <topology evidence="1">Single-pass type II membrane protein</topology>
    </subcellularLocation>
</comment>
<feature type="region of interest" description="Disordered" evidence="3">
    <location>
        <begin position="1"/>
        <end position="26"/>
    </location>
</feature>
<dbReference type="SMART" id="SM00034">
    <property type="entry name" value="CLECT"/>
    <property type="match status" value="1"/>
</dbReference>
<dbReference type="GO" id="GO:0005886">
    <property type="term" value="C:plasma membrane"/>
    <property type="evidence" value="ECO:0007669"/>
    <property type="project" value="UniProtKB-SubCell"/>
</dbReference>
<organism evidence="6 7">
    <name type="scientific">Eleginops maclovinus</name>
    <name type="common">Patagonian blennie</name>
    <name type="synonym">Eleginus maclovinus</name>
    <dbReference type="NCBI Taxonomy" id="56733"/>
    <lineage>
        <taxon>Eukaryota</taxon>
        <taxon>Metazoa</taxon>
        <taxon>Chordata</taxon>
        <taxon>Craniata</taxon>
        <taxon>Vertebrata</taxon>
        <taxon>Euteleostomi</taxon>
        <taxon>Actinopterygii</taxon>
        <taxon>Neopterygii</taxon>
        <taxon>Teleostei</taxon>
        <taxon>Neoteleostei</taxon>
        <taxon>Acanthomorphata</taxon>
        <taxon>Eupercaria</taxon>
        <taxon>Perciformes</taxon>
        <taxon>Notothenioidei</taxon>
        <taxon>Eleginopidae</taxon>
        <taxon>Eleginops</taxon>
    </lineage>
</organism>
<dbReference type="SUPFAM" id="SSF56436">
    <property type="entry name" value="C-type lectin-like"/>
    <property type="match status" value="1"/>
</dbReference>
<feature type="coiled-coil region" evidence="2">
    <location>
        <begin position="62"/>
        <end position="100"/>
    </location>
</feature>
<dbReference type="Pfam" id="PF00059">
    <property type="entry name" value="Lectin_C"/>
    <property type="match status" value="1"/>
</dbReference>
<reference evidence="6 7" key="1">
    <citation type="journal article" date="2023" name="Genes (Basel)">
        <title>Chromosome-Level Genome Assembly and Circadian Gene Repertoire of the Patagonia Blennie Eleginops maclovinus-The Closest Ancestral Proxy of Antarctic Cryonotothenioids.</title>
        <authorList>
            <person name="Cheng C.C."/>
            <person name="Rivera-Colon A.G."/>
            <person name="Minhas B.F."/>
            <person name="Wilson L."/>
            <person name="Rayamajhi N."/>
            <person name="Vargas-Chacoff L."/>
            <person name="Catchen J.M."/>
        </authorList>
    </citation>
    <scope>NUCLEOTIDE SEQUENCE [LARGE SCALE GENOMIC DNA]</scope>
    <source>
        <strain evidence="6">JMC-PN-2008</strain>
    </source>
</reference>
<comment type="caution">
    <text evidence="6">The sequence shown here is derived from an EMBL/GenBank/DDBJ whole genome shotgun (WGS) entry which is preliminary data.</text>
</comment>
<evidence type="ECO:0000256" key="2">
    <source>
        <dbReference type="SAM" id="Coils"/>
    </source>
</evidence>
<evidence type="ECO:0000259" key="5">
    <source>
        <dbReference type="PROSITE" id="PS50041"/>
    </source>
</evidence>
<accession>A0AAN7X5C3</accession>
<dbReference type="Gene3D" id="3.10.100.10">
    <property type="entry name" value="Mannose-Binding Protein A, subunit A"/>
    <property type="match status" value="1"/>
</dbReference>
<keyword evidence="4" id="KW-0472">Membrane</keyword>
<feature type="domain" description="C-type lectin" evidence="5">
    <location>
        <begin position="113"/>
        <end position="232"/>
    </location>
</feature>